<keyword evidence="3" id="KW-0175">Coiled coil</keyword>
<name>A0A0M4F5H3_DROBS</name>
<evidence type="ECO:0000313" key="4">
    <source>
        <dbReference type="EMBL" id="ALC46782.1"/>
    </source>
</evidence>
<evidence type="ECO:0000256" key="2">
    <source>
        <dbReference type="ARBA" id="ARBA00022840"/>
    </source>
</evidence>
<dbReference type="GO" id="GO:0005524">
    <property type="term" value="F:ATP binding"/>
    <property type="evidence" value="ECO:0007669"/>
    <property type="project" value="UniProtKB-KW"/>
</dbReference>
<dbReference type="OMA" id="RYYNIRL"/>
<dbReference type="Gene3D" id="3.40.850.10">
    <property type="entry name" value="Kinesin motor domain"/>
    <property type="match status" value="1"/>
</dbReference>
<keyword evidence="2" id="KW-0067">ATP-binding</keyword>
<dbReference type="STRING" id="30019.A0A0M4F5H3"/>
<dbReference type="OrthoDB" id="7855676at2759"/>
<feature type="coiled-coil region" evidence="3">
    <location>
        <begin position="287"/>
        <end position="319"/>
    </location>
</feature>
<protein>
    <submittedName>
        <fullName evidence="4">CG10845</fullName>
    </submittedName>
</protein>
<sequence length="450" mass="51634">MAKVYLFRKLPKLERQQALVCEQAIASVLSDVFKGKASTIFNYGDWPVNDCKGDQCDSKDLLGRILNELFRHVYGLELKLEVSIAISHMLLNAKHEEPTNLDAQPGVKSQFVATPHDVYSYMEGIIRRKLQSLPTPHEYLRFTLSIQQNKLPKSGELKIIHLPSVESPESLLVNTPMSALLKVIAVLDNHEKSHLRYDNTKFMELLHELMGADCVESTVLINYTMPKLQLLKMEEASNSKLWRALYLRERRKSKSLNEKLSKLQFWCRRGKHLKVSDLTAKLQQNFNTKLELELEQQEAKQQQLALQESEAQLSTLQQQMSSYISGIKGGTEQAVSTLLDLQQLVTELGFQLQHSEQQLAEKNQMLNNLNALLAQSNDNVQQQRLLFKQKLSLYAEMIKRLWQQQNAAFQTREQQREQQLYELFNKLCAELHNQGTIITEASIATATNAK</sequence>
<dbReference type="AlphaFoldDB" id="A0A0M4F5H3"/>
<feature type="coiled-coil region" evidence="3">
    <location>
        <begin position="352"/>
        <end position="386"/>
    </location>
</feature>
<proteinExistence type="predicted"/>
<dbReference type="Proteomes" id="UP000494163">
    <property type="component" value="Chromosome 3R"/>
</dbReference>
<dbReference type="SUPFAM" id="SSF52540">
    <property type="entry name" value="P-loop containing nucleoside triphosphate hydrolases"/>
    <property type="match status" value="1"/>
</dbReference>
<accession>A0A0M4F5H3</accession>
<evidence type="ECO:0000256" key="1">
    <source>
        <dbReference type="ARBA" id="ARBA00022741"/>
    </source>
</evidence>
<dbReference type="InterPro" id="IPR027417">
    <property type="entry name" value="P-loop_NTPase"/>
</dbReference>
<reference evidence="4 5" key="1">
    <citation type="submission" date="2015-08" db="EMBL/GenBank/DDBJ databases">
        <title>Ancestral chromatin configuration constrains chromatin evolution on differentiating sex chromosomes in Drosophila.</title>
        <authorList>
            <person name="Zhou Q."/>
            <person name="Bachtrog D."/>
        </authorList>
    </citation>
    <scope>NUCLEOTIDE SEQUENCE [LARGE SCALE GENOMIC DNA]</scope>
    <source>
        <tissue evidence="4">Whole larvae</tissue>
    </source>
</reference>
<organism evidence="4 5">
    <name type="scientific">Drosophila busckii</name>
    <name type="common">Fruit fly</name>
    <dbReference type="NCBI Taxonomy" id="30019"/>
    <lineage>
        <taxon>Eukaryota</taxon>
        <taxon>Metazoa</taxon>
        <taxon>Ecdysozoa</taxon>
        <taxon>Arthropoda</taxon>
        <taxon>Hexapoda</taxon>
        <taxon>Insecta</taxon>
        <taxon>Pterygota</taxon>
        <taxon>Neoptera</taxon>
        <taxon>Endopterygota</taxon>
        <taxon>Diptera</taxon>
        <taxon>Brachycera</taxon>
        <taxon>Muscomorpha</taxon>
        <taxon>Ephydroidea</taxon>
        <taxon>Drosophilidae</taxon>
        <taxon>Drosophila</taxon>
    </lineage>
</organism>
<dbReference type="InterPro" id="IPR036961">
    <property type="entry name" value="Kinesin_motor_dom_sf"/>
</dbReference>
<evidence type="ECO:0000256" key="3">
    <source>
        <dbReference type="SAM" id="Coils"/>
    </source>
</evidence>
<gene>
    <name evidence="4" type="ORF">Dbus_chr3Rg1532</name>
</gene>
<keyword evidence="5" id="KW-1185">Reference proteome</keyword>
<dbReference type="EMBL" id="CP012526">
    <property type="protein sequence ID" value="ALC46782.1"/>
    <property type="molecule type" value="Genomic_DNA"/>
</dbReference>
<evidence type="ECO:0000313" key="5">
    <source>
        <dbReference type="Proteomes" id="UP000494163"/>
    </source>
</evidence>
<keyword evidence="1" id="KW-0547">Nucleotide-binding</keyword>